<dbReference type="Pfam" id="PF22641">
    <property type="entry name" value="TiaS_TCKD"/>
    <property type="match status" value="1"/>
</dbReference>
<dbReference type="Proteomes" id="UP000589132">
    <property type="component" value="Unassembled WGS sequence"/>
</dbReference>
<sequence>MLHIGIDDTDSIKGGCTTWLATEIIAELSEFDLIGPPRLVRLNPNVPWKTRGNAAVALTFGKGVGSKTLVGEFGKEKIYMYTTGRDMEYDKHAMLERISTLVMDGSMSDSQPGIVISDVFLPEGLYWQGVTNIVTE</sequence>
<dbReference type="InterPro" id="IPR053870">
    <property type="entry name" value="TiaS-like_TCKD"/>
</dbReference>
<dbReference type="EMBL" id="DTTC01000192">
    <property type="protein sequence ID" value="HIA98132.1"/>
    <property type="molecule type" value="Genomic_DNA"/>
</dbReference>
<evidence type="ECO:0000313" key="2">
    <source>
        <dbReference type="EMBL" id="HIA98132.1"/>
    </source>
</evidence>
<dbReference type="AlphaFoldDB" id="A0A7J4D0F8"/>
<dbReference type="PANTHER" id="PTHR40705:SF1">
    <property type="entry name" value="TRNA(ILE2) 2-AGMATINYLCYTIDINE SYNTHETASE TIAS"/>
    <property type="match status" value="1"/>
</dbReference>
<keyword evidence="2" id="KW-0238">DNA-binding</keyword>
<dbReference type="PANTHER" id="PTHR40705">
    <property type="entry name" value="TRNA(ILE2) 2-AGMATINYLCYTIDINE SYNTHETASE TIAS"/>
    <property type="match status" value="1"/>
</dbReference>
<evidence type="ECO:0000313" key="3">
    <source>
        <dbReference type="Proteomes" id="UP000589132"/>
    </source>
</evidence>
<evidence type="ECO:0000259" key="1">
    <source>
        <dbReference type="Pfam" id="PF22641"/>
    </source>
</evidence>
<protein>
    <submittedName>
        <fullName evidence="2">DNA-binding protein</fullName>
    </submittedName>
</protein>
<name>A0A7J4D0F8_9ARCH</name>
<gene>
    <name evidence="2" type="ORF">EYO15_03010</name>
</gene>
<feature type="non-terminal residue" evidence="2">
    <location>
        <position position="136"/>
    </location>
</feature>
<proteinExistence type="predicted"/>
<feature type="domain" description="TiaS-like TCKD" evidence="1">
    <location>
        <begin position="4"/>
        <end position="135"/>
    </location>
</feature>
<dbReference type="Gene3D" id="3.30.70.2200">
    <property type="match status" value="1"/>
</dbReference>
<comment type="caution">
    <text evidence="2">The sequence shown here is derived from an EMBL/GenBank/DDBJ whole genome shotgun (WGS) entry which is preliminary data.</text>
</comment>
<reference evidence="3" key="1">
    <citation type="journal article" date="2019" name="bioRxiv">
        <title>Genome diversification in globally distributed novel marine Proteobacteria is linked to environmental adaptation.</title>
        <authorList>
            <person name="Zhou Z."/>
            <person name="Tran P.Q."/>
            <person name="Kieft K."/>
            <person name="Anantharaman K."/>
        </authorList>
    </citation>
    <scope>NUCLEOTIDE SEQUENCE [LARGE SCALE GENOMIC DNA]</scope>
</reference>
<organism evidence="2 3">
    <name type="scientific">Marine Group III euryarchaeote</name>
    <dbReference type="NCBI Taxonomy" id="2173149"/>
    <lineage>
        <taxon>Archaea</taxon>
        <taxon>Methanobacteriati</taxon>
        <taxon>Thermoplasmatota</taxon>
        <taxon>Thermoplasmata</taxon>
        <taxon>Candidatus Thermoprofundales</taxon>
    </lineage>
</organism>
<dbReference type="GO" id="GO:0003677">
    <property type="term" value="F:DNA binding"/>
    <property type="evidence" value="ECO:0007669"/>
    <property type="project" value="UniProtKB-KW"/>
</dbReference>
<accession>A0A7J4D0F8</accession>